<name>A0ABU6UFP6_9FABA</name>
<dbReference type="InterPro" id="IPR036885">
    <property type="entry name" value="SWIB_MDM2_dom_sf"/>
</dbReference>
<comment type="caution">
    <text evidence="3">The sequence shown here is derived from an EMBL/GenBank/DDBJ whole genome shotgun (WGS) entry which is preliminary data.</text>
</comment>
<dbReference type="SUPFAM" id="SSF47592">
    <property type="entry name" value="SWIB/MDM2 domain"/>
    <property type="match status" value="1"/>
</dbReference>
<dbReference type="InterPro" id="IPR003121">
    <property type="entry name" value="SWIB_MDM2_domain"/>
</dbReference>
<evidence type="ECO:0000256" key="1">
    <source>
        <dbReference type="SAM" id="MobiDB-lite"/>
    </source>
</evidence>
<reference evidence="3 4" key="1">
    <citation type="journal article" date="2023" name="Plants (Basel)">
        <title>Bridging the Gap: Combining Genomics and Transcriptomics Approaches to Understand Stylosanthes scabra, an Orphan Legume from the Brazilian Caatinga.</title>
        <authorList>
            <person name="Ferreira-Neto J.R.C."/>
            <person name="da Silva M.D."/>
            <person name="Binneck E."/>
            <person name="de Melo N.F."/>
            <person name="da Silva R.H."/>
            <person name="de Melo A.L.T.M."/>
            <person name="Pandolfi V."/>
            <person name="Bustamante F.O."/>
            <person name="Brasileiro-Vidal A.C."/>
            <person name="Benko-Iseppon A.M."/>
        </authorList>
    </citation>
    <scope>NUCLEOTIDE SEQUENCE [LARGE SCALE GENOMIC DNA]</scope>
    <source>
        <tissue evidence="3">Leaves</tissue>
    </source>
</reference>
<dbReference type="EMBL" id="JASCZI010121099">
    <property type="protein sequence ID" value="MED6159719.1"/>
    <property type="molecule type" value="Genomic_DNA"/>
</dbReference>
<dbReference type="Proteomes" id="UP001341840">
    <property type="component" value="Unassembled WGS sequence"/>
</dbReference>
<protein>
    <recommendedName>
        <fullName evidence="2">DM2 domain-containing protein</fullName>
    </recommendedName>
</protein>
<feature type="compositionally biased region" description="Basic residues" evidence="1">
    <location>
        <begin position="429"/>
        <end position="441"/>
    </location>
</feature>
<dbReference type="CDD" id="cd10568">
    <property type="entry name" value="SWIB_like"/>
    <property type="match status" value="1"/>
</dbReference>
<dbReference type="Gene3D" id="1.10.245.10">
    <property type="entry name" value="SWIB/MDM2 domain"/>
    <property type="match status" value="1"/>
</dbReference>
<dbReference type="PANTHER" id="PTHR13844">
    <property type="entry name" value="SWI/SNF-RELATED MATRIX-ASSOCIATED ACTIN-DEPENDENT REGULATOR OF CHROMATIN SUBFAMILY D"/>
    <property type="match status" value="1"/>
</dbReference>
<feature type="domain" description="DM2" evidence="2">
    <location>
        <begin position="165"/>
        <end position="245"/>
    </location>
</feature>
<feature type="region of interest" description="Disordered" evidence="1">
    <location>
        <begin position="379"/>
        <end position="448"/>
    </location>
</feature>
<accession>A0ABU6UFP6</accession>
<evidence type="ECO:0000313" key="4">
    <source>
        <dbReference type="Proteomes" id="UP001341840"/>
    </source>
</evidence>
<dbReference type="InterPro" id="IPR019835">
    <property type="entry name" value="SWIB_domain"/>
</dbReference>
<dbReference type="PROSITE" id="PS51925">
    <property type="entry name" value="SWIB_MDM2"/>
    <property type="match status" value="1"/>
</dbReference>
<proteinExistence type="predicted"/>
<gene>
    <name evidence="3" type="ORF">PIB30_044893</name>
</gene>
<dbReference type="SMART" id="SM00151">
    <property type="entry name" value="SWIB"/>
    <property type="match status" value="1"/>
</dbReference>
<dbReference type="Pfam" id="PF02201">
    <property type="entry name" value="SWIB"/>
    <property type="match status" value="1"/>
</dbReference>
<feature type="compositionally biased region" description="Low complexity" evidence="1">
    <location>
        <begin position="381"/>
        <end position="398"/>
    </location>
</feature>
<evidence type="ECO:0000259" key="2">
    <source>
        <dbReference type="PROSITE" id="PS51925"/>
    </source>
</evidence>
<sequence>MASSENNQGTFATIETESIFYTRLVEFEARVDDAFAKRRIEIQEALRSYPSVRKTLRVYVFNTFAKNQTLTDFLTNKQPQEAASSWSLKILGSILEDNDDPSPIFDPKFSTFFKRIIINLDQRLYPDDHEIVWQNSLSTSPTDGLDIKRNGDKEFMVRIKLEMNYCPQKHVLSPELSQVLGIRFDSHARIVSALLDYIKSNNLQIVTADPFKFKCDLALQRIFGEHHNTIEFKTALESLSHHLSKPEPIELEHRVVLSGNSGEAITCYDLKVDVPLRLDEDISEFLAAANAESKKQIAKFRKVKEYCRRRRFFLLFFCKSTQDFVNDFIAYQRREMNLNLNIPYEDPNQRAEKRMRTQEHYNKPWVEEVVLRYMNGKRVVNSNNNNNAGGDDGAGPSNRRQGRGRGDEVTNSAREITAAAPVTVAASSLRRKPPVRARRKPLTNMLEG</sequence>
<feature type="compositionally biased region" description="Low complexity" evidence="1">
    <location>
        <begin position="417"/>
        <end position="428"/>
    </location>
</feature>
<keyword evidence="4" id="KW-1185">Reference proteome</keyword>
<evidence type="ECO:0000313" key="3">
    <source>
        <dbReference type="EMBL" id="MED6159719.1"/>
    </source>
</evidence>
<organism evidence="3 4">
    <name type="scientific">Stylosanthes scabra</name>
    <dbReference type="NCBI Taxonomy" id="79078"/>
    <lineage>
        <taxon>Eukaryota</taxon>
        <taxon>Viridiplantae</taxon>
        <taxon>Streptophyta</taxon>
        <taxon>Embryophyta</taxon>
        <taxon>Tracheophyta</taxon>
        <taxon>Spermatophyta</taxon>
        <taxon>Magnoliopsida</taxon>
        <taxon>eudicotyledons</taxon>
        <taxon>Gunneridae</taxon>
        <taxon>Pentapetalae</taxon>
        <taxon>rosids</taxon>
        <taxon>fabids</taxon>
        <taxon>Fabales</taxon>
        <taxon>Fabaceae</taxon>
        <taxon>Papilionoideae</taxon>
        <taxon>50 kb inversion clade</taxon>
        <taxon>dalbergioids sensu lato</taxon>
        <taxon>Dalbergieae</taxon>
        <taxon>Pterocarpus clade</taxon>
        <taxon>Stylosanthes</taxon>
    </lineage>
</organism>